<organism evidence="1 2">
    <name type="scientific">Bacillus smithii 7_3_47FAA</name>
    <dbReference type="NCBI Taxonomy" id="665952"/>
    <lineage>
        <taxon>Bacteria</taxon>
        <taxon>Bacillati</taxon>
        <taxon>Bacillota</taxon>
        <taxon>Bacilli</taxon>
        <taxon>Bacillales</taxon>
        <taxon>Bacillaceae</taxon>
        <taxon>Bacillus</taxon>
    </lineage>
</organism>
<sequence length="219" mass="25145">MSLFRMVIIVNKNAHLQLIIILFSFLLIGCSSNFVTTKQNPETKQKEEKLSKIDQIAKNMLEGDTDTTELVTNKNLPKEESDFLFNYGELINFLNRKIENNEIPDANGDMESFIDKKLRNEDIDSIIDMRVGNLIDNKIKVAYEYKYLDKLINKKIDPLLNLWNSGEVRIGMSEKDLLISCGSPNEINRTVTANGSSEQWVYSNIYVYVENGEVTSFQD</sequence>
<evidence type="ECO:0008006" key="3">
    <source>
        <dbReference type="Google" id="ProtNLM"/>
    </source>
</evidence>
<accession>G9QIP3</accession>
<proteinExistence type="predicted"/>
<evidence type="ECO:0000313" key="1">
    <source>
        <dbReference type="EMBL" id="EHL78994.1"/>
    </source>
</evidence>
<dbReference type="HOGENOM" id="CLU_1259363_0_0_9"/>
<name>G9QIP3_9BACI</name>
<gene>
    <name evidence="1" type="ORF">HMPREF1015_02970</name>
</gene>
<dbReference type="PATRIC" id="fig|665952.3.peg.834"/>
<dbReference type="PROSITE" id="PS51257">
    <property type="entry name" value="PROKAR_LIPOPROTEIN"/>
    <property type="match status" value="1"/>
</dbReference>
<protein>
    <recommendedName>
        <fullName evidence="3">Lipoprotein</fullName>
    </recommendedName>
</protein>
<evidence type="ECO:0000313" key="2">
    <source>
        <dbReference type="Proteomes" id="UP000011747"/>
    </source>
</evidence>
<dbReference type="AlphaFoldDB" id="G9QIP3"/>
<comment type="caution">
    <text evidence="1">The sequence shown here is derived from an EMBL/GenBank/DDBJ whole genome shotgun (WGS) entry which is preliminary data.</text>
</comment>
<keyword evidence="2" id="KW-1185">Reference proteome</keyword>
<reference evidence="1 2" key="1">
    <citation type="submission" date="2011-09" db="EMBL/GenBank/DDBJ databases">
        <title>The Genome Sequence of Bacillus smithii 7_3_47FAA.</title>
        <authorList>
            <consortium name="The Broad Institute Genome Sequencing Platform"/>
            <person name="Earl A."/>
            <person name="Ward D."/>
            <person name="Feldgarden M."/>
            <person name="Gevers D."/>
            <person name="Daigneault M."/>
            <person name="Strauss J."/>
            <person name="Allen-Vercoe E."/>
            <person name="Young S.K."/>
            <person name="Zeng Q."/>
            <person name="Gargeya S."/>
            <person name="Fitzgerald M."/>
            <person name="Haas B."/>
            <person name="Abouelleil A."/>
            <person name="Alvarado L."/>
            <person name="Arachchi H.M."/>
            <person name="Berlin A."/>
            <person name="Brown A."/>
            <person name="Chapman S.B."/>
            <person name="Chen Z."/>
            <person name="Dunbar C."/>
            <person name="Freedman E."/>
            <person name="Gearin G."/>
            <person name="Goldberg J."/>
            <person name="Griggs A."/>
            <person name="Gujja S."/>
            <person name="Heiman D."/>
            <person name="Howarth C."/>
            <person name="Larson L."/>
            <person name="Lui A."/>
            <person name="MacDonald P.J.P."/>
            <person name="Montmayeur A."/>
            <person name="Murphy C."/>
            <person name="Neiman D."/>
            <person name="Pearson M."/>
            <person name="Priest M."/>
            <person name="Roberts A."/>
            <person name="Saif S."/>
            <person name="Shea T."/>
            <person name="Shenoy N."/>
            <person name="Sisk P."/>
            <person name="Stolte C."/>
            <person name="Sykes S."/>
            <person name="Wortman J."/>
            <person name="Nusbaum C."/>
            <person name="Birren B."/>
        </authorList>
    </citation>
    <scope>NUCLEOTIDE SEQUENCE [LARGE SCALE GENOMIC DNA]</scope>
    <source>
        <strain evidence="1 2">7_3_47FAA</strain>
    </source>
</reference>
<dbReference type="EMBL" id="ACWF01000041">
    <property type="protein sequence ID" value="EHL78994.1"/>
    <property type="molecule type" value="Genomic_DNA"/>
</dbReference>
<dbReference type="RefSeq" id="WP_003353119.1">
    <property type="nucleotide sequence ID" value="NZ_JH414744.1"/>
</dbReference>
<dbReference type="Proteomes" id="UP000011747">
    <property type="component" value="Unassembled WGS sequence"/>
</dbReference>